<sequence>MATGDGQVTAGDEAVLRSEALTATVAAKGAELVRLQDAQGRDLLWSGDEEVWGWHAPLLFPIVGRVRNDQVKVAGRSFPMKQHGIARKSQFRSIEADAGHCLFRLSPDASTREAYPFEFRLDVLYELKGNELAITASVTNTGSGDLPASFGFHPAFVWPLPEGGAREDHVVRFDADEPAGIRQLNDGLLKPGTVPNPVRKRRLALTDELFSKDALVFDQPRSRRLVYGGRGGPQISVEFPDMPHLGIWSKPGAGFVCLEPWHGHASPEDFDGELRDKPGIVNVPEDGTARFAVRISVLDHQEDRV</sequence>
<dbReference type="CDD" id="cd09024">
    <property type="entry name" value="Aldose_epim_lacX"/>
    <property type="match status" value="1"/>
</dbReference>
<dbReference type="EMBL" id="JAXAFJ010000005">
    <property type="protein sequence ID" value="MDX6806352.1"/>
    <property type="molecule type" value="Genomic_DNA"/>
</dbReference>
<evidence type="ECO:0000313" key="2">
    <source>
        <dbReference type="Proteomes" id="UP001274321"/>
    </source>
</evidence>
<protein>
    <submittedName>
        <fullName evidence="1">Aldose 1-epimerase family protein</fullName>
    </submittedName>
</protein>
<dbReference type="InterPro" id="IPR008183">
    <property type="entry name" value="Aldose_1/G6P_1-epimerase"/>
</dbReference>
<accession>A0ABU4RNC4</accession>
<dbReference type="Pfam" id="PF01263">
    <property type="entry name" value="Aldose_epim"/>
    <property type="match status" value="1"/>
</dbReference>
<comment type="caution">
    <text evidence="1">The sequence shown here is derived from an EMBL/GenBank/DDBJ whole genome shotgun (WGS) entry which is preliminary data.</text>
</comment>
<name>A0ABU4RNC4_9HYPH</name>
<dbReference type="Proteomes" id="UP001274321">
    <property type="component" value="Unassembled WGS sequence"/>
</dbReference>
<dbReference type="InterPro" id="IPR037481">
    <property type="entry name" value="LacX"/>
</dbReference>
<organism evidence="1 2">
    <name type="scientific">Terrihabitans rhizophilus</name>
    <dbReference type="NCBI Taxonomy" id="3092662"/>
    <lineage>
        <taxon>Bacteria</taxon>
        <taxon>Pseudomonadati</taxon>
        <taxon>Pseudomonadota</taxon>
        <taxon>Alphaproteobacteria</taxon>
        <taxon>Hyphomicrobiales</taxon>
        <taxon>Terrihabitans</taxon>
    </lineage>
</organism>
<evidence type="ECO:0000313" key="1">
    <source>
        <dbReference type="EMBL" id="MDX6806352.1"/>
    </source>
</evidence>
<keyword evidence="2" id="KW-1185">Reference proteome</keyword>
<dbReference type="Gene3D" id="2.70.98.10">
    <property type="match status" value="1"/>
</dbReference>
<dbReference type="PANTHER" id="PTHR11122">
    <property type="entry name" value="APOSPORY-ASSOCIATED PROTEIN C-RELATED"/>
    <property type="match status" value="1"/>
</dbReference>
<gene>
    <name evidence="1" type="ORF">SCD90_09765</name>
</gene>
<dbReference type="SUPFAM" id="SSF74650">
    <property type="entry name" value="Galactose mutarotase-like"/>
    <property type="match status" value="1"/>
</dbReference>
<dbReference type="PANTHER" id="PTHR11122:SF13">
    <property type="entry name" value="GLUCOSE-6-PHOSPHATE 1-EPIMERASE"/>
    <property type="match status" value="1"/>
</dbReference>
<dbReference type="InterPro" id="IPR014718">
    <property type="entry name" value="GH-type_carb-bd"/>
</dbReference>
<proteinExistence type="predicted"/>
<dbReference type="RefSeq" id="WP_319844483.1">
    <property type="nucleotide sequence ID" value="NZ_JAXAFJ010000005.1"/>
</dbReference>
<reference evidence="1 2" key="1">
    <citation type="submission" date="2023-11" db="EMBL/GenBank/DDBJ databases">
        <authorList>
            <person name="Bao R."/>
        </authorList>
    </citation>
    <scope>NUCLEOTIDE SEQUENCE [LARGE SCALE GENOMIC DNA]</scope>
    <source>
        <strain evidence="1 2">PJ23</strain>
    </source>
</reference>
<dbReference type="InterPro" id="IPR011013">
    <property type="entry name" value="Gal_mutarotase_sf_dom"/>
</dbReference>